<keyword evidence="2" id="KW-1185">Reference proteome</keyword>
<dbReference type="STRING" id="6210.W6UA58"/>
<dbReference type="KEGG" id="egl:EGR_07195"/>
<dbReference type="GeneID" id="36342910"/>
<dbReference type="SUPFAM" id="SSF53383">
    <property type="entry name" value="PLP-dependent transferases"/>
    <property type="match status" value="1"/>
</dbReference>
<protein>
    <submittedName>
        <fullName evidence="1">Pyridoxal-dependent decarboxylase domain-containing protein</fullName>
    </submittedName>
</protein>
<dbReference type="EMBL" id="APAU02000072">
    <property type="protein sequence ID" value="EUB57925.1"/>
    <property type="molecule type" value="Genomic_DNA"/>
</dbReference>
<dbReference type="InterPro" id="IPR015424">
    <property type="entry name" value="PyrdxlP-dep_Trfase"/>
</dbReference>
<dbReference type="Gene3D" id="3.40.640.10">
    <property type="entry name" value="Type I PLP-dependent aspartate aminotransferase-like (Major domain)"/>
    <property type="match status" value="1"/>
</dbReference>
<comment type="caution">
    <text evidence="1">The sequence shown here is derived from an EMBL/GenBank/DDBJ whole genome shotgun (WGS) entry which is preliminary data.</text>
</comment>
<dbReference type="InterPro" id="IPR015421">
    <property type="entry name" value="PyrdxlP-dep_Trfase_major"/>
</dbReference>
<sequence length="528" mass="59109">MESDMWSLLAELLTRTVGQSANSEIEKVRSLIPETDVHLQNTVNQVDFLLHHLEEKHRQRIISRILGDISVCVEHIWHYSASCLRVCYGGEDSNESVVTACRVALQESWYTDTGSPGFSGNSPLDSSNSGTASRSVIYLSPAAPSHLRRWLSLNLCCSGLLITVLPAEDNSTLPTISVPYFERFIQNDLHLGRQPLLLIAYAGQISNATIFSNPTVHQTVETDYLERMFSVRCAVISSIGLDDTIADELWYSMDSRALDGYGQKVEVRSTLTGSSDYLPALARICRRHKIWLHVEGLSFLRLALLTSPPVKPSWMTTINSINLELSLCFGLPRSLNILLMQSKMPESILLYLNVFPLTTASEETEGATSLPSRSLPSTCLSDALFAWFSLRIQDGSHVNRLRHADHLTAYTLKKMESLPSVEIFPSHQCLGVTTSNGDRDSDIFFIKMLCENSVHCPLILFRYVLSSSQNVMSESSDARVDKDQDRPMDRRFLNSLNHWTGGEDTIKAGRLSSKRFFTTETVICDCPF</sequence>
<evidence type="ECO:0000313" key="2">
    <source>
        <dbReference type="Proteomes" id="UP000019149"/>
    </source>
</evidence>
<proteinExistence type="predicted"/>
<organism evidence="1 2">
    <name type="scientific">Echinococcus granulosus</name>
    <name type="common">Hydatid tapeworm</name>
    <dbReference type="NCBI Taxonomy" id="6210"/>
    <lineage>
        <taxon>Eukaryota</taxon>
        <taxon>Metazoa</taxon>
        <taxon>Spiralia</taxon>
        <taxon>Lophotrochozoa</taxon>
        <taxon>Platyhelminthes</taxon>
        <taxon>Cestoda</taxon>
        <taxon>Eucestoda</taxon>
        <taxon>Cyclophyllidea</taxon>
        <taxon>Taeniidae</taxon>
        <taxon>Echinococcus</taxon>
        <taxon>Echinococcus granulosus group</taxon>
    </lineage>
</organism>
<dbReference type="OrthoDB" id="6250729at2759"/>
<accession>W6UA58</accession>
<dbReference type="CTD" id="36342910"/>
<gene>
    <name evidence="1" type="ORF">EGR_07195</name>
</gene>
<name>W6UA58_ECHGR</name>
<dbReference type="AlphaFoldDB" id="W6UA58"/>
<evidence type="ECO:0000313" key="1">
    <source>
        <dbReference type="EMBL" id="EUB57925.1"/>
    </source>
</evidence>
<dbReference type="RefSeq" id="XP_024349121.1">
    <property type="nucleotide sequence ID" value="XM_024496444.1"/>
</dbReference>
<dbReference type="Proteomes" id="UP000019149">
    <property type="component" value="Unassembled WGS sequence"/>
</dbReference>
<reference evidence="1 2" key="1">
    <citation type="journal article" date="2013" name="Nat. Genet.">
        <title>The genome of the hydatid tapeworm Echinococcus granulosus.</title>
        <authorList>
            <person name="Zheng H."/>
            <person name="Zhang W."/>
            <person name="Zhang L."/>
            <person name="Zhang Z."/>
            <person name="Li J."/>
            <person name="Lu G."/>
            <person name="Zhu Y."/>
            <person name="Wang Y."/>
            <person name="Huang Y."/>
            <person name="Liu J."/>
            <person name="Kang H."/>
            <person name="Chen J."/>
            <person name="Wang L."/>
            <person name="Chen A."/>
            <person name="Yu S."/>
            <person name="Gao Z."/>
            <person name="Jin L."/>
            <person name="Gu W."/>
            <person name="Wang Z."/>
            <person name="Zhao L."/>
            <person name="Shi B."/>
            <person name="Wen H."/>
            <person name="Lin R."/>
            <person name="Jones M.K."/>
            <person name="Brejova B."/>
            <person name="Vinar T."/>
            <person name="Zhao G."/>
            <person name="McManus D.P."/>
            <person name="Chen Z."/>
            <person name="Zhou Y."/>
            <person name="Wang S."/>
        </authorList>
    </citation>
    <scope>NUCLEOTIDE SEQUENCE [LARGE SCALE GENOMIC DNA]</scope>
</reference>